<dbReference type="EMBL" id="OX365700">
    <property type="protein sequence ID" value="CAI4030017.1"/>
    <property type="molecule type" value="Genomic_DNA"/>
</dbReference>
<evidence type="ECO:0000313" key="2">
    <source>
        <dbReference type="Proteomes" id="UP001179121"/>
    </source>
</evidence>
<sequence>MCNQARFLAGAIFSLGLVVSGCSSVPYDGTSGMTDSNVRTSIYSTLDSTALVYTNPAAGAPADDNPWRWAGFVMHPIGVGLDYVVNRPLYSISSTFPRATGYTNEDAMLDAYRQR</sequence>
<keyword evidence="2" id="KW-1185">Reference proteome</keyword>
<organism evidence="1 2">
    <name type="scientific">Nitrospira tepida</name>
    <dbReference type="NCBI Taxonomy" id="2973512"/>
    <lineage>
        <taxon>Bacteria</taxon>
        <taxon>Pseudomonadati</taxon>
        <taxon>Nitrospirota</taxon>
        <taxon>Nitrospiria</taxon>
        <taxon>Nitrospirales</taxon>
        <taxon>Nitrospiraceae</taxon>
        <taxon>Nitrospira</taxon>
    </lineage>
</organism>
<dbReference type="KEGG" id="nti:DNFV4_00440"/>
<proteinExistence type="predicted"/>
<reference evidence="1" key="1">
    <citation type="submission" date="2022-10" db="EMBL/GenBank/DDBJ databases">
        <authorList>
            <person name="Koch H."/>
        </authorList>
    </citation>
    <scope>NUCLEOTIDE SEQUENCE</scope>
    <source>
        <strain evidence="1">DNF</strain>
    </source>
</reference>
<accession>A0AA86MVY7</accession>
<dbReference type="Proteomes" id="UP001179121">
    <property type="component" value="Chromosome"/>
</dbReference>
<evidence type="ECO:0000313" key="1">
    <source>
        <dbReference type="EMBL" id="CAI4030017.1"/>
    </source>
</evidence>
<protein>
    <recommendedName>
        <fullName evidence="3">Lipoprotein</fullName>
    </recommendedName>
</protein>
<evidence type="ECO:0008006" key="3">
    <source>
        <dbReference type="Google" id="ProtNLM"/>
    </source>
</evidence>
<name>A0AA86MVY7_9BACT</name>
<dbReference type="AlphaFoldDB" id="A0AA86MVY7"/>
<gene>
    <name evidence="1" type="ORF">DNFV4_00440</name>
</gene>